<organism evidence="1 2">
    <name type="scientific">Arenibacter echinorum</name>
    <dbReference type="NCBI Taxonomy" id="440515"/>
    <lineage>
        <taxon>Bacteria</taxon>
        <taxon>Pseudomonadati</taxon>
        <taxon>Bacteroidota</taxon>
        <taxon>Flavobacteriia</taxon>
        <taxon>Flavobacteriales</taxon>
        <taxon>Flavobacteriaceae</taxon>
        <taxon>Arenibacter</taxon>
    </lineage>
</organism>
<comment type="caution">
    <text evidence="1">The sequence shown here is derived from an EMBL/GenBank/DDBJ whole genome shotgun (WGS) entry which is preliminary data.</text>
</comment>
<name>A0A327RBV5_9FLAO</name>
<gene>
    <name evidence="1" type="ORF">LV92_02325</name>
</gene>
<accession>A0A327RBV5</accession>
<proteinExistence type="predicted"/>
<dbReference type="EMBL" id="QLLN01000004">
    <property type="protein sequence ID" value="RAJ11397.1"/>
    <property type="molecule type" value="Genomic_DNA"/>
</dbReference>
<evidence type="ECO:0000313" key="2">
    <source>
        <dbReference type="Proteomes" id="UP000249696"/>
    </source>
</evidence>
<dbReference type="Proteomes" id="UP000249696">
    <property type="component" value="Unassembled WGS sequence"/>
</dbReference>
<reference evidence="1 2" key="1">
    <citation type="submission" date="2018-06" db="EMBL/GenBank/DDBJ databases">
        <title>Genomic Encyclopedia of Archaeal and Bacterial Type Strains, Phase II (KMG-II): from individual species to whole genera.</title>
        <authorList>
            <person name="Goeker M."/>
        </authorList>
    </citation>
    <scope>NUCLEOTIDE SEQUENCE [LARGE SCALE GENOMIC DNA]</scope>
    <source>
        <strain evidence="1 2">DSM 23522</strain>
    </source>
</reference>
<sequence length="75" mass="8365">MERRLNLILLDSTIFYKNNLQTCKVPNINMICTFFLKALVLCYPLCLNSTFLSLIDAESLGASGWPFSIGVGCTN</sequence>
<evidence type="ECO:0000313" key="1">
    <source>
        <dbReference type="EMBL" id="RAJ11397.1"/>
    </source>
</evidence>
<protein>
    <submittedName>
        <fullName evidence="1">Uncharacterized protein</fullName>
    </submittedName>
</protein>
<dbReference type="AlphaFoldDB" id="A0A327RBV5"/>
<keyword evidence="2" id="KW-1185">Reference proteome</keyword>